<dbReference type="PROSITE" id="PS50203">
    <property type="entry name" value="CALPAIN_CAT"/>
    <property type="match status" value="2"/>
</dbReference>
<dbReference type="SUPFAM" id="SSF54001">
    <property type="entry name" value="Cysteine proteinases"/>
    <property type="match status" value="2"/>
</dbReference>
<evidence type="ECO:0000256" key="4">
    <source>
        <dbReference type="ARBA" id="ARBA00022807"/>
    </source>
</evidence>
<comment type="caution">
    <text evidence="10">The sequence shown here is derived from an EMBL/GenBank/DDBJ whole genome shotgun (WGS) entry which is preliminary data.</text>
</comment>
<keyword evidence="3 6" id="KW-0378">Hydrolase</keyword>
<dbReference type="GO" id="GO:0004198">
    <property type="term" value="F:calcium-dependent cysteine-type endopeptidase activity"/>
    <property type="evidence" value="ECO:0007669"/>
    <property type="project" value="InterPro"/>
</dbReference>
<feature type="compositionally biased region" description="Low complexity" evidence="8">
    <location>
        <begin position="930"/>
        <end position="940"/>
    </location>
</feature>
<feature type="active site" evidence="5 6">
    <location>
        <position position="84"/>
    </location>
</feature>
<dbReference type="GO" id="GO:0006508">
    <property type="term" value="P:proteolysis"/>
    <property type="evidence" value="ECO:0007669"/>
    <property type="project" value="UniProtKB-KW"/>
</dbReference>
<accession>A0A835XV92</accession>
<proteinExistence type="inferred from homology"/>
<evidence type="ECO:0000313" key="10">
    <source>
        <dbReference type="EMBL" id="KAG2490771.1"/>
    </source>
</evidence>
<dbReference type="InterPro" id="IPR022684">
    <property type="entry name" value="Calpain_cysteine_protease"/>
</dbReference>
<dbReference type="Proteomes" id="UP000612055">
    <property type="component" value="Unassembled WGS sequence"/>
</dbReference>
<dbReference type="InterPro" id="IPR001300">
    <property type="entry name" value="Peptidase_C2_calpain_cat"/>
</dbReference>
<feature type="domain" description="Calpain catalytic" evidence="9">
    <location>
        <begin position="11"/>
        <end position="388"/>
    </location>
</feature>
<evidence type="ECO:0000256" key="3">
    <source>
        <dbReference type="ARBA" id="ARBA00022801"/>
    </source>
</evidence>
<dbReference type="InterPro" id="IPR038765">
    <property type="entry name" value="Papain-like_cys_pep_sf"/>
</dbReference>
<name>A0A835XV92_9CHLO</name>
<keyword evidence="7" id="KW-0175">Coiled coil</keyword>
<dbReference type="OrthoDB" id="424753at2759"/>
<keyword evidence="11" id="KW-1185">Reference proteome</keyword>
<feature type="compositionally biased region" description="Pro residues" evidence="8">
    <location>
        <begin position="903"/>
        <end position="929"/>
    </location>
</feature>
<dbReference type="PROSITE" id="PS00139">
    <property type="entry name" value="THIOL_PROTEASE_CYS"/>
    <property type="match status" value="1"/>
</dbReference>
<evidence type="ECO:0000256" key="8">
    <source>
        <dbReference type="SAM" id="MobiDB-lite"/>
    </source>
</evidence>
<sequence>MPFQLVAAKPSYQDPDFKPSDESIGQVEFKGVVYEGRDVARVVDWRRLKDLPVFQRATEGKSIVRLFDDGVRASDINQGSVGNCWLLSSLACLATRPGAVEKLFLTPEYNDDGKYQLRLWDKSNRQYKQVTVDDNIPVWRQGGSPCFARPSGNEAWVLLLEKAMAKYLGSYHMLAGGMASWALETLTGHYTCVFLLERRFGPNSNAGPDPSSWRWLRAELATKAADRVVAFGAKPSPLTRANMYVLDQDDPARFYSHEEVFMAIVYHLAIGNLVAAATVGTDDDEDVNGVVRAHAYTVMQATPVNSNGRGQVLLLQVRNPHGAGGLEWNGDWSDRSTLWAKHPEVAAAVAYTPPASVVGGGPSTDGYFWMEFKDFIQHFKEVTFCCANGFDYVEEEQAGWSEVFNDASFPHDHRSLGDYKFIYNGNPLVGSQLDEVIKWLRLKEIAAPEQFRRGTRGLRLFAGGGTHPDDIDGSSSGLMVALACVANKPGAIEEMFLSGKEYRPDGAYQVKLFEPKSGAASIKPFDDAIPCFNVNPITKTKILGNEVWVLLLEKAVARLVDSYSKVSMWGVQVCWALACLTGEYTCLFMWEEGRKKWRRLELVFQEKQPASYRAEYASDDKSLFDSDDVFRTLASQLALGCLMAAETDRNDVASEATGLAKARNYSLLDARHVMLDGTPVPSTSTGLPPAGSVRLLKLRDPARQNEWKGEWSDISDAWDRNPAVASALEYRREADGGGGDRGWGSPDATSSGRRDGSFWMRWEDVMTYFRQITVCGNSLRNNPKPWMVRQEDVDAARRRLKEARRQQQLRAEQEALEDSLHQELRRRAVDRNAGPGGPVASHVFAQAAMQASANMPKRLRSAGPVRPGAAANANAALAGAAAGGGAAAAVNGFSAPAAAGPVAPAPAAPPPALAPPPAAVAGTAPPPAGDAPQGNGAAAGAAGAAAAGGGAAAAAGVAASKPPVVVVEYKGCKACSIM</sequence>
<evidence type="ECO:0000256" key="1">
    <source>
        <dbReference type="ARBA" id="ARBA00007623"/>
    </source>
</evidence>
<dbReference type="PANTHER" id="PTHR10183">
    <property type="entry name" value="CALPAIN"/>
    <property type="match status" value="1"/>
</dbReference>
<dbReference type="Pfam" id="PF00648">
    <property type="entry name" value="Peptidase_C2"/>
    <property type="match status" value="2"/>
</dbReference>
<feature type="domain" description="Calpain catalytic" evidence="9">
    <location>
        <begin position="403"/>
        <end position="778"/>
    </location>
</feature>
<reference evidence="10" key="1">
    <citation type="journal article" date="2020" name="bioRxiv">
        <title>Comparative genomics of Chlamydomonas.</title>
        <authorList>
            <person name="Craig R.J."/>
            <person name="Hasan A.R."/>
            <person name="Ness R.W."/>
            <person name="Keightley P.D."/>
        </authorList>
    </citation>
    <scope>NUCLEOTIDE SEQUENCE</scope>
    <source>
        <strain evidence="10">CCAP 11/70</strain>
    </source>
</reference>
<keyword evidence="2 6" id="KW-0645">Protease</keyword>
<evidence type="ECO:0000259" key="9">
    <source>
        <dbReference type="PROSITE" id="PS50203"/>
    </source>
</evidence>
<comment type="caution">
    <text evidence="6">Lacks conserved residue(s) required for the propagation of feature annotation.</text>
</comment>
<dbReference type="PANTHER" id="PTHR10183:SF379">
    <property type="entry name" value="CALPAIN-5"/>
    <property type="match status" value="1"/>
</dbReference>
<keyword evidence="4 6" id="KW-0788">Thiol protease</keyword>
<feature type="active site" evidence="5 6">
    <location>
        <position position="319"/>
    </location>
</feature>
<feature type="coiled-coil region" evidence="7">
    <location>
        <begin position="797"/>
        <end position="826"/>
    </location>
</feature>
<dbReference type="EMBL" id="JAEHOE010000059">
    <property type="protein sequence ID" value="KAG2490771.1"/>
    <property type="molecule type" value="Genomic_DNA"/>
</dbReference>
<dbReference type="SMART" id="SM00230">
    <property type="entry name" value="CysPc"/>
    <property type="match status" value="1"/>
</dbReference>
<feature type="active site" evidence="5 6">
    <location>
        <position position="294"/>
    </location>
</feature>
<evidence type="ECO:0000256" key="5">
    <source>
        <dbReference type="PIRSR" id="PIRSR622684-1"/>
    </source>
</evidence>
<evidence type="ECO:0000256" key="2">
    <source>
        <dbReference type="ARBA" id="ARBA00022670"/>
    </source>
</evidence>
<dbReference type="InterPro" id="IPR000169">
    <property type="entry name" value="Pept_cys_AS"/>
</dbReference>
<evidence type="ECO:0000313" key="11">
    <source>
        <dbReference type="Proteomes" id="UP000612055"/>
    </source>
</evidence>
<protein>
    <recommendedName>
        <fullName evidence="9">Calpain catalytic domain-containing protein</fullName>
    </recommendedName>
</protein>
<gene>
    <name evidence="10" type="ORF">HYH03_010921</name>
</gene>
<evidence type="ECO:0000256" key="6">
    <source>
        <dbReference type="PROSITE-ProRule" id="PRU00239"/>
    </source>
</evidence>
<organism evidence="10 11">
    <name type="scientific">Edaphochlamys debaryana</name>
    <dbReference type="NCBI Taxonomy" id="47281"/>
    <lineage>
        <taxon>Eukaryota</taxon>
        <taxon>Viridiplantae</taxon>
        <taxon>Chlorophyta</taxon>
        <taxon>core chlorophytes</taxon>
        <taxon>Chlorophyceae</taxon>
        <taxon>CS clade</taxon>
        <taxon>Chlamydomonadales</taxon>
        <taxon>Chlamydomonadales incertae sedis</taxon>
        <taxon>Edaphochlamys</taxon>
    </lineage>
</organism>
<evidence type="ECO:0000256" key="7">
    <source>
        <dbReference type="SAM" id="Coils"/>
    </source>
</evidence>
<dbReference type="Gene3D" id="3.90.70.10">
    <property type="entry name" value="Cysteine proteinases"/>
    <property type="match status" value="2"/>
</dbReference>
<comment type="similarity">
    <text evidence="1">Belongs to the peptidase C2 family.</text>
</comment>
<feature type="region of interest" description="Disordered" evidence="8">
    <location>
        <begin position="898"/>
        <end position="940"/>
    </location>
</feature>
<dbReference type="AlphaFoldDB" id="A0A835XV92"/>
<feature type="region of interest" description="Disordered" evidence="8">
    <location>
        <begin position="733"/>
        <end position="754"/>
    </location>
</feature>
<dbReference type="PRINTS" id="PR00704">
    <property type="entry name" value="CALPAIN"/>
</dbReference>